<organism evidence="1 2">
    <name type="scientific">Phialemonium atrogriseum</name>
    <dbReference type="NCBI Taxonomy" id="1093897"/>
    <lineage>
        <taxon>Eukaryota</taxon>
        <taxon>Fungi</taxon>
        <taxon>Dikarya</taxon>
        <taxon>Ascomycota</taxon>
        <taxon>Pezizomycotina</taxon>
        <taxon>Sordariomycetes</taxon>
        <taxon>Sordariomycetidae</taxon>
        <taxon>Cephalothecales</taxon>
        <taxon>Cephalothecaceae</taxon>
        <taxon>Phialemonium</taxon>
    </lineage>
</organism>
<comment type="caution">
    <text evidence="1">The sequence shown here is derived from an EMBL/GenBank/DDBJ whole genome shotgun (WGS) entry which is preliminary data.</text>
</comment>
<name>A0AAJ0C7F8_9PEZI</name>
<reference evidence="1" key="1">
    <citation type="submission" date="2023-06" db="EMBL/GenBank/DDBJ databases">
        <title>Genome-scale phylogeny and comparative genomics of the fungal order Sordariales.</title>
        <authorList>
            <consortium name="Lawrence Berkeley National Laboratory"/>
            <person name="Hensen N."/>
            <person name="Bonometti L."/>
            <person name="Westerberg I."/>
            <person name="Brannstrom I.O."/>
            <person name="Guillou S."/>
            <person name="Cros-Aarteil S."/>
            <person name="Calhoun S."/>
            <person name="Haridas S."/>
            <person name="Kuo A."/>
            <person name="Mondo S."/>
            <person name="Pangilinan J."/>
            <person name="Riley R."/>
            <person name="Labutti K."/>
            <person name="Andreopoulos B."/>
            <person name="Lipzen A."/>
            <person name="Chen C."/>
            <person name="Yanf M."/>
            <person name="Daum C."/>
            <person name="Ng V."/>
            <person name="Clum A."/>
            <person name="Steindorff A."/>
            <person name="Ohm R."/>
            <person name="Martin F."/>
            <person name="Silar P."/>
            <person name="Natvig D."/>
            <person name="Lalanne C."/>
            <person name="Gautier V."/>
            <person name="Ament-Velasquez S.L."/>
            <person name="Kruys A."/>
            <person name="Hutchinson M.I."/>
            <person name="Powell A.J."/>
            <person name="Barry K."/>
            <person name="Miller A.N."/>
            <person name="Grigoriev I.V."/>
            <person name="Debuchy R."/>
            <person name="Gladieux P."/>
            <person name="Thoren M.H."/>
            <person name="Johannesson H."/>
        </authorList>
    </citation>
    <scope>NUCLEOTIDE SEQUENCE</scope>
    <source>
        <strain evidence="1">8032-3</strain>
    </source>
</reference>
<sequence length="281" mass="31254">MATDYAFNSRFFAYECRRPLNQPKKLVLRAKYPRKGVAVPKQTFGLVKADKTDAGKIFTQAETETAGIADHELVVVVGELLPRDAVQGHKSFSTPTAVSGFDPTKHTLIPNRPDTRLVVRAVKSQVDTLYVLLGREETGLCEAYALSSMLDSVCPVYYDEWTESQPKKHLPERLAAWETNIQAFCDGLLVKAVPGDSGEGTSQGTAPAPPAHQGDSEALLLRSLVIYEKTENEVTSRWRINTPNARLKTLRKLRQTLAVQHRRPISISYPGRSIYYPGRSI</sequence>
<accession>A0AAJ0C7F8</accession>
<protein>
    <submittedName>
        <fullName evidence="1">Uncharacterized protein</fullName>
    </submittedName>
</protein>
<evidence type="ECO:0000313" key="2">
    <source>
        <dbReference type="Proteomes" id="UP001244011"/>
    </source>
</evidence>
<dbReference type="Proteomes" id="UP001244011">
    <property type="component" value="Unassembled WGS sequence"/>
</dbReference>
<keyword evidence="2" id="KW-1185">Reference proteome</keyword>
<dbReference type="EMBL" id="MU838998">
    <property type="protein sequence ID" value="KAK1771548.1"/>
    <property type="molecule type" value="Genomic_DNA"/>
</dbReference>
<dbReference type="RefSeq" id="XP_060287761.1">
    <property type="nucleotide sequence ID" value="XM_060422207.1"/>
</dbReference>
<proteinExistence type="predicted"/>
<gene>
    <name evidence="1" type="ORF">QBC33DRAFT_156775</name>
</gene>
<evidence type="ECO:0000313" key="1">
    <source>
        <dbReference type="EMBL" id="KAK1771548.1"/>
    </source>
</evidence>
<dbReference type="GeneID" id="85305394"/>
<dbReference type="AlphaFoldDB" id="A0AAJ0C7F8"/>